<dbReference type="EMBL" id="LLXH01003311">
    <property type="protein sequence ID" value="PKC54376.1"/>
    <property type="molecule type" value="Genomic_DNA"/>
</dbReference>
<protein>
    <submittedName>
        <fullName evidence="1">Uncharacterized protein</fullName>
    </submittedName>
</protein>
<comment type="caution">
    <text evidence="1">The sequence shown here is derived from an EMBL/GenBank/DDBJ whole genome shotgun (WGS) entry which is preliminary data.</text>
</comment>
<dbReference type="VEuPathDB" id="FungiDB:RhiirA1_477431"/>
<organism evidence="1 2">
    <name type="scientific">Rhizophagus irregularis</name>
    <dbReference type="NCBI Taxonomy" id="588596"/>
    <lineage>
        <taxon>Eukaryota</taxon>
        <taxon>Fungi</taxon>
        <taxon>Fungi incertae sedis</taxon>
        <taxon>Mucoromycota</taxon>
        <taxon>Glomeromycotina</taxon>
        <taxon>Glomeromycetes</taxon>
        <taxon>Glomerales</taxon>
        <taxon>Glomeraceae</taxon>
        <taxon>Rhizophagus</taxon>
    </lineage>
</organism>
<proteinExistence type="predicted"/>
<reference evidence="1 2" key="1">
    <citation type="submission" date="2017-10" db="EMBL/GenBank/DDBJ databases">
        <title>Extensive intraspecific genome diversity in a model arbuscular mycorrhizal fungus.</title>
        <authorList>
            <person name="Chen E.C.H."/>
            <person name="Morin E."/>
            <person name="Baudet D."/>
            <person name="Noel J."/>
            <person name="Ndikumana S."/>
            <person name="Charron P."/>
            <person name="St-Onge C."/>
            <person name="Giorgi J."/>
            <person name="Grigoriev I.V."/>
            <person name="Roux C."/>
            <person name="Martin F.M."/>
            <person name="Corradi N."/>
        </authorList>
    </citation>
    <scope>NUCLEOTIDE SEQUENCE [LARGE SCALE GENOMIC DNA]</scope>
    <source>
        <strain evidence="1 2">A1</strain>
    </source>
</reference>
<gene>
    <name evidence="1" type="ORF">RhiirA1_477431</name>
</gene>
<reference evidence="1 2" key="2">
    <citation type="submission" date="2017-10" db="EMBL/GenBank/DDBJ databases">
        <title>Genome analyses suggest a sexual origin of heterokaryosis in a supposedly ancient asexual fungus.</title>
        <authorList>
            <person name="Corradi N."/>
            <person name="Sedzielewska K."/>
            <person name="Noel J."/>
            <person name="Charron P."/>
            <person name="Farinelli L."/>
            <person name="Marton T."/>
            <person name="Kruger M."/>
            <person name="Pelin A."/>
            <person name="Brachmann A."/>
            <person name="Corradi N."/>
        </authorList>
    </citation>
    <scope>NUCLEOTIDE SEQUENCE [LARGE SCALE GENOMIC DNA]</scope>
    <source>
        <strain evidence="1 2">A1</strain>
    </source>
</reference>
<sequence length="110" mass="13114">MLTIKEIDYECCHVKNLKEGQVLLDDIIAENKVLIKKGDILTERTIYILKNLNIQSVRLVKEKFQRSSSESKKEEDVYYVENLFIEYMKNPIYYQYLLKFKKLGKKVSQT</sequence>
<accession>A0A2N0QTL4</accession>
<name>A0A2N0QTL4_9GLOM</name>
<dbReference type="Proteomes" id="UP000232688">
    <property type="component" value="Unassembled WGS sequence"/>
</dbReference>
<dbReference type="AlphaFoldDB" id="A0A2N0QTL4"/>
<evidence type="ECO:0000313" key="2">
    <source>
        <dbReference type="Proteomes" id="UP000232688"/>
    </source>
</evidence>
<evidence type="ECO:0000313" key="1">
    <source>
        <dbReference type="EMBL" id="PKC54376.1"/>
    </source>
</evidence>